<dbReference type="SUPFAM" id="SSF46785">
    <property type="entry name" value="Winged helix' DNA-binding domain"/>
    <property type="match status" value="1"/>
</dbReference>
<dbReference type="AlphaFoldDB" id="A7NMV0"/>
<evidence type="ECO:0000313" key="6">
    <source>
        <dbReference type="Proteomes" id="UP000000263"/>
    </source>
</evidence>
<protein>
    <submittedName>
        <fullName evidence="5">Transcriptional regulator, ArsR family</fullName>
    </submittedName>
</protein>
<keyword evidence="3" id="KW-0804">Transcription</keyword>
<dbReference type="PROSITE" id="PS50987">
    <property type="entry name" value="HTH_ARSR_2"/>
    <property type="match status" value="1"/>
</dbReference>
<dbReference type="Pfam" id="PF09860">
    <property type="entry name" value="DUF2087"/>
    <property type="match status" value="1"/>
</dbReference>
<dbReference type="NCBIfam" id="NF033788">
    <property type="entry name" value="HTH_metalloreg"/>
    <property type="match status" value="1"/>
</dbReference>
<accession>A7NMV0</accession>
<dbReference type="eggNOG" id="COG0640">
    <property type="taxonomic scope" value="Bacteria"/>
</dbReference>
<dbReference type="PANTHER" id="PTHR33154:SF18">
    <property type="entry name" value="ARSENICAL RESISTANCE OPERON REPRESSOR"/>
    <property type="match status" value="1"/>
</dbReference>
<gene>
    <name evidence="5" type="ordered locus">Rcas_2803</name>
</gene>
<dbReference type="InterPro" id="IPR036390">
    <property type="entry name" value="WH_DNA-bd_sf"/>
</dbReference>
<evidence type="ECO:0000259" key="4">
    <source>
        <dbReference type="PROSITE" id="PS50987"/>
    </source>
</evidence>
<name>A7NMV0_ROSCS</name>
<evidence type="ECO:0000256" key="3">
    <source>
        <dbReference type="ARBA" id="ARBA00023163"/>
    </source>
</evidence>
<dbReference type="InterPro" id="IPR011991">
    <property type="entry name" value="ArsR-like_HTH"/>
</dbReference>
<dbReference type="GO" id="GO:0003677">
    <property type="term" value="F:DNA binding"/>
    <property type="evidence" value="ECO:0007669"/>
    <property type="project" value="UniProtKB-KW"/>
</dbReference>
<dbReference type="InterPro" id="IPR018656">
    <property type="entry name" value="DUF2087"/>
</dbReference>
<keyword evidence="2" id="KW-0238">DNA-binding</keyword>
<dbReference type="KEGG" id="rca:Rcas_2803"/>
<dbReference type="STRING" id="383372.Rcas_2803"/>
<dbReference type="OrthoDB" id="529288at2"/>
<dbReference type="InterPro" id="IPR051081">
    <property type="entry name" value="HTH_MetalResp_TranReg"/>
</dbReference>
<organism evidence="5 6">
    <name type="scientific">Roseiflexus castenholzii (strain DSM 13941 / HLO8)</name>
    <dbReference type="NCBI Taxonomy" id="383372"/>
    <lineage>
        <taxon>Bacteria</taxon>
        <taxon>Bacillati</taxon>
        <taxon>Chloroflexota</taxon>
        <taxon>Chloroflexia</taxon>
        <taxon>Chloroflexales</taxon>
        <taxon>Roseiflexineae</taxon>
        <taxon>Roseiflexaceae</taxon>
        <taxon>Roseiflexus</taxon>
    </lineage>
</organism>
<dbReference type="PRINTS" id="PR00778">
    <property type="entry name" value="HTHARSR"/>
</dbReference>
<dbReference type="PANTHER" id="PTHR33154">
    <property type="entry name" value="TRANSCRIPTIONAL REGULATOR, ARSR FAMILY"/>
    <property type="match status" value="1"/>
</dbReference>
<dbReference type="HOGENOM" id="CLU_097806_1_1_0"/>
<dbReference type="GO" id="GO:0003700">
    <property type="term" value="F:DNA-binding transcription factor activity"/>
    <property type="evidence" value="ECO:0007669"/>
    <property type="project" value="InterPro"/>
</dbReference>
<dbReference type="Pfam" id="PF12840">
    <property type="entry name" value="HTH_20"/>
    <property type="match status" value="1"/>
</dbReference>
<dbReference type="InterPro" id="IPR001845">
    <property type="entry name" value="HTH_ArsR_DNA-bd_dom"/>
</dbReference>
<dbReference type="CDD" id="cd00090">
    <property type="entry name" value="HTH_ARSR"/>
    <property type="match status" value="1"/>
</dbReference>
<proteinExistence type="predicted"/>
<sequence length="216" mass="24729">MEPPQNTEESNVQSRCVQFCRAHTKAEERQLNSEALSTTVRYLKVMAHATRLRILGILADGEWSVSELAELLDTTSSTVSRHLAKLQEVDLVRMRMDDANHVYSLNDETLQRINRDLISPASIVAIGEESVGDAWEQRVLTTFLDGDRLTKIPDKPRKRLVILTWLVQKFSPGVRYPEAQVNAIIRRHHDDTATLRRELIAARLMQRDGGVYWRVD</sequence>
<dbReference type="eggNOG" id="COG3860">
    <property type="taxonomic scope" value="Bacteria"/>
</dbReference>
<dbReference type="EMBL" id="CP000804">
    <property type="protein sequence ID" value="ABU58874.1"/>
    <property type="molecule type" value="Genomic_DNA"/>
</dbReference>
<dbReference type="Proteomes" id="UP000000263">
    <property type="component" value="Chromosome"/>
</dbReference>
<evidence type="ECO:0000256" key="1">
    <source>
        <dbReference type="ARBA" id="ARBA00023015"/>
    </source>
</evidence>
<evidence type="ECO:0000256" key="2">
    <source>
        <dbReference type="ARBA" id="ARBA00023125"/>
    </source>
</evidence>
<evidence type="ECO:0000313" key="5">
    <source>
        <dbReference type="EMBL" id="ABU58874.1"/>
    </source>
</evidence>
<dbReference type="SMART" id="SM00418">
    <property type="entry name" value="HTH_ARSR"/>
    <property type="match status" value="1"/>
</dbReference>
<feature type="domain" description="HTH arsR-type" evidence="4">
    <location>
        <begin position="31"/>
        <end position="125"/>
    </location>
</feature>
<keyword evidence="1" id="KW-0805">Transcription regulation</keyword>
<dbReference type="InterPro" id="IPR036388">
    <property type="entry name" value="WH-like_DNA-bd_sf"/>
</dbReference>
<keyword evidence="6" id="KW-1185">Reference proteome</keyword>
<dbReference type="Gene3D" id="1.10.10.10">
    <property type="entry name" value="Winged helix-like DNA-binding domain superfamily/Winged helix DNA-binding domain"/>
    <property type="match status" value="1"/>
</dbReference>
<reference evidence="5 6" key="1">
    <citation type="submission" date="2007-08" db="EMBL/GenBank/DDBJ databases">
        <title>Complete sequence of Roseiflexus castenholzii DSM 13941.</title>
        <authorList>
            <consortium name="US DOE Joint Genome Institute"/>
            <person name="Copeland A."/>
            <person name="Lucas S."/>
            <person name="Lapidus A."/>
            <person name="Barry K."/>
            <person name="Glavina del Rio T."/>
            <person name="Dalin E."/>
            <person name="Tice H."/>
            <person name="Pitluck S."/>
            <person name="Thompson L.S."/>
            <person name="Brettin T."/>
            <person name="Bruce D."/>
            <person name="Detter J.C."/>
            <person name="Han C."/>
            <person name="Tapia R."/>
            <person name="Schmutz J."/>
            <person name="Larimer F."/>
            <person name="Land M."/>
            <person name="Hauser L."/>
            <person name="Kyrpides N."/>
            <person name="Mikhailova N."/>
            <person name="Bryant D.A."/>
            <person name="Hanada S."/>
            <person name="Tsukatani Y."/>
            <person name="Richardson P."/>
        </authorList>
    </citation>
    <scope>NUCLEOTIDE SEQUENCE [LARGE SCALE GENOMIC DNA]</scope>
    <source>
        <strain evidence="6">DSM 13941 / HLO8</strain>
    </source>
</reference>